<evidence type="ECO:0000313" key="1">
    <source>
        <dbReference type="EMBL" id="WLS46034.1"/>
    </source>
</evidence>
<keyword evidence="2" id="KW-1185">Reference proteome</keyword>
<dbReference type="EMBL" id="CP130472">
    <property type="protein sequence ID" value="WLS46034.1"/>
    <property type="molecule type" value="Genomic_DNA"/>
</dbReference>
<name>A0AAJ6KYW4_9ACTN</name>
<dbReference type="KEGG" id="mprn:Q3V37_01730"/>
<accession>A0AAJ6KYW4</accession>
<organism evidence="1 2">
    <name type="scientific">Micromonospora profundi</name>
    <dbReference type="NCBI Taxonomy" id="1420889"/>
    <lineage>
        <taxon>Bacteria</taxon>
        <taxon>Bacillati</taxon>
        <taxon>Actinomycetota</taxon>
        <taxon>Actinomycetes</taxon>
        <taxon>Micromonosporales</taxon>
        <taxon>Micromonosporaceae</taxon>
        <taxon>Micromonospora</taxon>
    </lineage>
</organism>
<protein>
    <submittedName>
        <fullName evidence="1">Uncharacterized protein</fullName>
    </submittedName>
</protein>
<reference evidence="1 2" key="1">
    <citation type="submission" date="2023-07" db="EMBL/GenBank/DDBJ databases">
        <title>Micromonospora profundi TRM 95458 converts glycerol to a new osmotic compound.</title>
        <authorList>
            <person name="Lu D."/>
        </authorList>
    </citation>
    <scope>NUCLEOTIDE SEQUENCE [LARGE SCALE GENOMIC DNA]</scope>
    <source>
        <strain evidence="1 2">TRM95458</strain>
    </source>
</reference>
<dbReference type="RefSeq" id="WP_306272680.1">
    <property type="nucleotide sequence ID" value="NZ_CP130472.1"/>
</dbReference>
<dbReference type="Proteomes" id="UP001235874">
    <property type="component" value="Chromosome"/>
</dbReference>
<gene>
    <name evidence="1" type="ORF">Q3V37_01730</name>
</gene>
<dbReference type="AlphaFoldDB" id="A0AAJ6KYW4"/>
<evidence type="ECO:0000313" key="2">
    <source>
        <dbReference type="Proteomes" id="UP001235874"/>
    </source>
</evidence>
<proteinExistence type="predicted"/>
<sequence>MDPAVFAALAGPALAATIEFVSSRINAALDRRPAELGGYEAPLAVDESALTSERLERMRQVAETLSVYRDYPDIVRGDDSRLTRAIALAFADLTEVYKTEFRLDHARDGVSVIQNLGHVGRPVTGIKASGIGKDANVTLTQRAIRVDEGGSLVGLEIEGTIG</sequence>